<evidence type="ECO:0000313" key="2">
    <source>
        <dbReference type="EMBL" id="MFC1417927.1"/>
    </source>
</evidence>
<dbReference type="RefSeq" id="WP_380536500.1">
    <property type="nucleotide sequence ID" value="NZ_JBHFAB010000009.1"/>
</dbReference>
<proteinExistence type="predicted"/>
<organism evidence="2 3">
    <name type="scientific">Streptacidiphilus cavernicola</name>
    <dbReference type="NCBI Taxonomy" id="3342716"/>
    <lineage>
        <taxon>Bacteria</taxon>
        <taxon>Bacillati</taxon>
        <taxon>Actinomycetota</taxon>
        <taxon>Actinomycetes</taxon>
        <taxon>Kitasatosporales</taxon>
        <taxon>Streptomycetaceae</taxon>
        <taxon>Streptacidiphilus</taxon>
    </lineage>
</organism>
<keyword evidence="3" id="KW-1185">Reference proteome</keyword>
<gene>
    <name evidence="2" type="ORF">ACEZDE_14940</name>
</gene>
<reference evidence="2 3" key="1">
    <citation type="submission" date="2024-09" db="EMBL/GenBank/DDBJ databases">
        <authorList>
            <person name="Lee S.D."/>
        </authorList>
    </citation>
    <scope>NUCLEOTIDE SEQUENCE [LARGE SCALE GENOMIC DNA]</scope>
    <source>
        <strain evidence="2 3">N8-3</strain>
    </source>
</reference>
<dbReference type="InterPro" id="IPR015330">
    <property type="entry name" value="DNA_primase/pol_bifunc_N"/>
</dbReference>
<name>A0ABV6VVW5_9ACTN</name>
<dbReference type="EMBL" id="JBHFAB010000009">
    <property type="protein sequence ID" value="MFC1417927.1"/>
    <property type="molecule type" value="Genomic_DNA"/>
</dbReference>
<sequence>MRGTRTTLVTLLRSRLSARPRAAVRRERGLLLATATACAADWGWPVLPGAAADRDGCRCARPDCPTPGAHPDDPSLLAATTDPRMVEWWWGRRPDAPVLVATGGRVSAVSLPAAAGVRVLEYFDALRIRTGPVIATPTRYVLLVAPYTLPELGELLVAQEWVPTSLRYHGDGGYAVLPPSRTGAGAVRWVREPAGDGAPWLPAVGELMGALVAASAAVPDGARLAY</sequence>
<comment type="caution">
    <text evidence="2">The sequence shown here is derived from an EMBL/GenBank/DDBJ whole genome shotgun (WGS) entry which is preliminary data.</text>
</comment>
<dbReference type="SMART" id="SM00943">
    <property type="entry name" value="Prim-Pol"/>
    <property type="match status" value="1"/>
</dbReference>
<protein>
    <submittedName>
        <fullName evidence="2">Bifunctional DNA primase/polymerase</fullName>
    </submittedName>
</protein>
<feature type="domain" description="DNA primase/polymerase bifunctional N-terminal" evidence="1">
    <location>
        <begin position="35"/>
        <end position="201"/>
    </location>
</feature>
<evidence type="ECO:0000259" key="1">
    <source>
        <dbReference type="SMART" id="SM00943"/>
    </source>
</evidence>
<evidence type="ECO:0000313" key="3">
    <source>
        <dbReference type="Proteomes" id="UP001592531"/>
    </source>
</evidence>
<dbReference type="Pfam" id="PF09250">
    <property type="entry name" value="Prim-Pol"/>
    <property type="match status" value="1"/>
</dbReference>
<dbReference type="Proteomes" id="UP001592531">
    <property type="component" value="Unassembled WGS sequence"/>
</dbReference>
<accession>A0ABV6VVW5</accession>